<evidence type="ECO:0000256" key="5">
    <source>
        <dbReference type="SAM" id="MobiDB-lite"/>
    </source>
</evidence>
<dbReference type="InterPro" id="IPR009056">
    <property type="entry name" value="Cyt_c-like_dom"/>
</dbReference>
<dbReference type="InterPro" id="IPR038414">
    <property type="entry name" value="CcoP_N_sf"/>
</dbReference>
<dbReference type="Gene3D" id="1.10.760.10">
    <property type="entry name" value="Cytochrome c-like domain"/>
    <property type="match status" value="1"/>
</dbReference>
<proteinExistence type="predicted"/>
<dbReference type="PROSITE" id="PS51007">
    <property type="entry name" value="CYTC"/>
    <property type="match status" value="1"/>
</dbReference>
<dbReference type="Pfam" id="PF14715">
    <property type="entry name" value="FixP_N"/>
    <property type="match status" value="1"/>
</dbReference>
<evidence type="ECO:0000256" key="1">
    <source>
        <dbReference type="ARBA" id="ARBA00022617"/>
    </source>
</evidence>
<dbReference type="InterPro" id="IPR050597">
    <property type="entry name" value="Cytochrome_c_Oxidase_Subunit"/>
</dbReference>
<keyword evidence="9" id="KW-1185">Reference proteome</keyword>
<reference evidence="8" key="1">
    <citation type="submission" date="2022-10" db="EMBL/GenBank/DDBJ databases">
        <title>Comparative genomics and taxonomic characterization of three novel marine species of genus Reichenbachiella exhibiting antioxidant and polysaccharide degradation activities.</title>
        <authorList>
            <person name="Muhammad N."/>
            <person name="Lee Y.-J."/>
            <person name="Ko J."/>
            <person name="Kim S.-G."/>
        </authorList>
    </citation>
    <scope>NUCLEOTIDE SEQUENCE</scope>
    <source>
        <strain evidence="8">Wsw4-B4</strain>
    </source>
</reference>
<gene>
    <name evidence="8" type="ORF">N7E81_14100</name>
</gene>
<dbReference type="Gene3D" id="6.10.280.130">
    <property type="match status" value="1"/>
</dbReference>
<dbReference type="PANTHER" id="PTHR33751:SF1">
    <property type="entry name" value="CBB3-TYPE CYTOCHROME C OXIDASE SUBUNIT FIXP"/>
    <property type="match status" value="1"/>
</dbReference>
<sequence length="294" mass="32428">MNNFKTYIKGLGVCMLLLLTGPISFAQSEGSTIALLNTTEMMIILVLFVMLLVLLVAFYLLTILQVMVREDGIRKAKEKGLAYIEEPSAWSKFYDSLTGAVPIEKENTIVLDHDYDGIKELDNHLPPWWTYMFYACIVFAVIYMFLYHVSGTLPLQTQEYEIAMAEAQANKASAEADGNAVDESNIVFSEDPAVISSGKTVYNRNCVACHKAAGEGGIGPNLTDDYWLHGGSIQEIYNTIKNGVPDKGMIAWGEVLSPAKMNDVTSYIHTLKGTNPAGAKEPQGELYTEKAETE</sequence>
<dbReference type="InterPro" id="IPR036909">
    <property type="entry name" value="Cyt_c-like_dom_sf"/>
</dbReference>
<keyword evidence="6" id="KW-0472">Membrane</keyword>
<feature type="transmembrane region" description="Helical" evidence="6">
    <location>
        <begin position="42"/>
        <end position="68"/>
    </location>
</feature>
<feature type="domain" description="Cytochrome c" evidence="7">
    <location>
        <begin position="193"/>
        <end position="272"/>
    </location>
</feature>
<feature type="region of interest" description="Disordered" evidence="5">
    <location>
        <begin position="273"/>
        <end position="294"/>
    </location>
</feature>
<protein>
    <submittedName>
        <fullName evidence="8">C-type cytochrome</fullName>
    </submittedName>
</protein>
<evidence type="ECO:0000256" key="6">
    <source>
        <dbReference type="SAM" id="Phobius"/>
    </source>
</evidence>
<keyword evidence="3 4" id="KW-0408">Iron</keyword>
<dbReference type="InterPro" id="IPR032858">
    <property type="entry name" value="CcoP_N"/>
</dbReference>
<evidence type="ECO:0000256" key="2">
    <source>
        <dbReference type="ARBA" id="ARBA00022723"/>
    </source>
</evidence>
<evidence type="ECO:0000256" key="3">
    <source>
        <dbReference type="ARBA" id="ARBA00023004"/>
    </source>
</evidence>
<accession>A0ABY6CX59</accession>
<keyword evidence="6" id="KW-0812">Transmembrane</keyword>
<dbReference type="Pfam" id="PF13442">
    <property type="entry name" value="Cytochrome_CBB3"/>
    <property type="match status" value="1"/>
</dbReference>
<evidence type="ECO:0000313" key="8">
    <source>
        <dbReference type="EMBL" id="UXX78490.1"/>
    </source>
</evidence>
<evidence type="ECO:0000313" key="9">
    <source>
        <dbReference type="Proteomes" id="UP001062165"/>
    </source>
</evidence>
<evidence type="ECO:0000259" key="7">
    <source>
        <dbReference type="PROSITE" id="PS51007"/>
    </source>
</evidence>
<evidence type="ECO:0000256" key="4">
    <source>
        <dbReference type="PROSITE-ProRule" id="PRU00433"/>
    </source>
</evidence>
<name>A0ABY6CX59_9BACT</name>
<keyword evidence="1 4" id="KW-0349">Heme</keyword>
<dbReference type="RefSeq" id="WP_263050235.1">
    <property type="nucleotide sequence ID" value="NZ_CP106735.1"/>
</dbReference>
<keyword evidence="6" id="KW-1133">Transmembrane helix</keyword>
<dbReference type="EMBL" id="CP106735">
    <property type="protein sequence ID" value="UXX78490.1"/>
    <property type="molecule type" value="Genomic_DNA"/>
</dbReference>
<organism evidence="8 9">
    <name type="scientific">Reichenbachiella carrageenanivorans</name>
    <dbReference type="NCBI Taxonomy" id="2979869"/>
    <lineage>
        <taxon>Bacteria</taxon>
        <taxon>Pseudomonadati</taxon>
        <taxon>Bacteroidota</taxon>
        <taxon>Cytophagia</taxon>
        <taxon>Cytophagales</taxon>
        <taxon>Reichenbachiellaceae</taxon>
        <taxon>Reichenbachiella</taxon>
    </lineage>
</organism>
<feature type="transmembrane region" description="Helical" evidence="6">
    <location>
        <begin position="128"/>
        <end position="149"/>
    </location>
</feature>
<dbReference type="SUPFAM" id="SSF46626">
    <property type="entry name" value="Cytochrome c"/>
    <property type="match status" value="1"/>
</dbReference>
<dbReference type="PANTHER" id="PTHR33751">
    <property type="entry name" value="CBB3-TYPE CYTOCHROME C OXIDASE SUBUNIT FIXP"/>
    <property type="match status" value="1"/>
</dbReference>
<dbReference type="Proteomes" id="UP001062165">
    <property type="component" value="Chromosome"/>
</dbReference>
<keyword evidence="2 4" id="KW-0479">Metal-binding</keyword>